<dbReference type="InterPro" id="IPR001007">
    <property type="entry name" value="VWF_dom"/>
</dbReference>
<dbReference type="PROSITE" id="PS50184">
    <property type="entry name" value="VWFC_2"/>
    <property type="match status" value="9"/>
</dbReference>
<dbReference type="SMART" id="SM00131">
    <property type="entry name" value="KU"/>
    <property type="match status" value="1"/>
</dbReference>
<dbReference type="CDD" id="cd00054">
    <property type="entry name" value="EGF_CA"/>
    <property type="match status" value="1"/>
</dbReference>
<dbReference type="PROSITE" id="PS00280">
    <property type="entry name" value="BPTI_KUNITZ_1"/>
    <property type="match status" value="1"/>
</dbReference>
<accession>A0AAV2AQ27</accession>
<dbReference type="Gene3D" id="2.10.70.10">
    <property type="entry name" value="Complement Module, domain 1"/>
    <property type="match status" value="3"/>
</dbReference>
<comment type="subcellular location">
    <subcellularLocation>
        <location evidence="1">Secreted</location>
    </subcellularLocation>
</comment>
<evidence type="ECO:0000259" key="7">
    <source>
        <dbReference type="PROSITE" id="PS50279"/>
    </source>
</evidence>
<dbReference type="PROSITE" id="PS01208">
    <property type="entry name" value="VWFC_1"/>
    <property type="match status" value="5"/>
</dbReference>
<feature type="domain" description="VWFC" evidence="6">
    <location>
        <begin position="1600"/>
        <end position="1657"/>
    </location>
</feature>
<gene>
    <name evidence="8" type="ORF">LARSCL_LOCUS13562</name>
</gene>
<dbReference type="InterPro" id="IPR008922">
    <property type="entry name" value="Di-copper_centre_dom_sf"/>
</dbReference>
<evidence type="ECO:0000256" key="2">
    <source>
        <dbReference type="ARBA" id="ARBA00022525"/>
    </source>
</evidence>
<feature type="domain" description="VWFC" evidence="6">
    <location>
        <begin position="1953"/>
        <end position="2010"/>
    </location>
</feature>
<dbReference type="Proteomes" id="UP001497382">
    <property type="component" value="Unassembled WGS sequence"/>
</dbReference>
<feature type="domain" description="VWFC" evidence="6">
    <location>
        <begin position="2069"/>
        <end position="2127"/>
    </location>
</feature>
<dbReference type="Pfam" id="PF23334">
    <property type="entry name" value="VWC2L_2nd"/>
    <property type="match status" value="2"/>
</dbReference>
<evidence type="ECO:0008006" key="10">
    <source>
        <dbReference type="Google" id="ProtNLM"/>
    </source>
</evidence>
<dbReference type="Gene3D" id="4.10.410.10">
    <property type="entry name" value="Pancreatic trypsin inhibitor Kunitz domain"/>
    <property type="match status" value="1"/>
</dbReference>
<name>A0AAV2AQ27_9ARAC</name>
<proteinExistence type="predicted"/>
<feature type="domain" description="VWFC" evidence="6">
    <location>
        <begin position="1772"/>
        <end position="1829"/>
    </location>
</feature>
<keyword evidence="4" id="KW-0245">EGF-like domain</keyword>
<feature type="disulfide bond" evidence="4">
    <location>
        <begin position="161"/>
        <end position="170"/>
    </location>
</feature>
<feature type="disulfide bond" evidence="4">
    <location>
        <begin position="142"/>
        <end position="159"/>
    </location>
</feature>
<dbReference type="SMART" id="SM00181">
    <property type="entry name" value="EGF"/>
    <property type="match status" value="3"/>
</dbReference>
<dbReference type="PROSITE" id="PS01186">
    <property type="entry name" value="EGF_2"/>
    <property type="match status" value="2"/>
</dbReference>
<dbReference type="SUPFAM" id="SSF57362">
    <property type="entry name" value="BPTI-like"/>
    <property type="match status" value="2"/>
</dbReference>
<evidence type="ECO:0000313" key="9">
    <source>
        <dbReference type="Proteomes" id="UP001497382"/>
    </source>
</evidence>
<reference evidence="8 9" key="1">
    <citation type="submission" date="2024-04" db="EMBL/GenBank/DDBJ databases">
        <authorList>
            <person name="Rising A."/>
            <person name="Reimegard J."/>
            <person name="Sonavane S."/>
            <person name="Akerstrom W."/>
            <person name="Nylinder S."/>
            <person name="Hedman E."/>
            <person name="Kallberg Y."/>
        </authorList>
    </citation>
    <scope>NUCLEOTIDE SEQUENCE [LARGE SCALE GENOMIC DNA]</scope>
</reference>
<dbReference type="Gene3D" id="6.20.200.20">
    <property type="match status" value="7"/>
</dbReference>
<dbReference type="SMART" id="SM00215">
    <property type="entry name" value="VWC_out"/>
    <property type="match status" value="4"/>
</dbReference>
<dbReference type="SMART" id="SM00214">
    <property type="entry name" value="VWC"/>
    <property type="match status" value="10"/>
</dbReference>
<dbReference type="PRINTS" id="PR00092">
    <property type="entry name" value="TYROSINASE"/>
</dbReference>
<dbReference type="InterPro" id="IPR002227">
    <property type="entry name" value="Tyrosinase_Cu-bd"/>
</dbReference>
<dbReference type="PANTHER" id="PTHR46698">
    <property type="entry name" value="CROSSVEINLESS 2"/>
    <property type="match status" value="1"/>
</dbReference>
<sequence>MDPPLIKGLVSVWTLGLCLSSFSGVFSSYLDSRDVTNSSSYSTQYSNSCASHILLLREENEKLKQELDLFKYKNTELQLYVNSLSGQCGSIRRCKSEDNYYADGDVWYPDPCTTCRCEIDEVNCYTSFHSPYCELQCNENTCLNGGACMGSLNRQSVQCSCPDGFSGPLCEQTITSCSPIQMNNHCNHSQGIWYFDSLSNQCKSTVSGCFEPRSTFLTFEECSTTCLQGTCCYRMKIGEIPDMICQPETMKNCQLLCQDDNIEVLGFYPGIKCPNEGCGMIASKVCHTGISLYSPGSTFSFGCETCECFDEHISCSCRTLNVRKEIRELSYSERIEYQRAVAHLQAGGDRSVWTSLRNLYVTHIMHANSPQYFLLWNRNFLRTMEQHLQEYNCSITIPYFDFTLDAGNLSSSVVWRPDFFGSPNPNGSYCQKHFIHKSSTPWTPCIKRDIKADSSAPTMIDVALALSKSDFFEFTSALQGISSYMHSFMGGDLETTNSPHDPIFYSLHAFIDSLFWKWQQRHSVKKLKKFKNKVLEANLIPFNTKQKFLIDSEKDLCVTYASMEESERERNRQEFRSARPQNNNHVGCSGEEFSPFTERICDAEMRSLVDTGHRIQTVLYNQEERFLKTLPRTCLSSPDIPKTYVNQIWNVQPDSFKPQSNFQSVDMKSEWCDRFCFPADIFLPPESNDSFEVSPCSRNQVQIPICEETILVKCPYYTFAPCRLSLCGNCSLTCHVNNQDIECKESEIDFCSPNPCKNGGTCKPSEWPSLSHLVSCDCPPGFEGEYCEEKSTQRCSLPLNPGKLSGCGPPEKRWYFDYQNQECYSFMYHGCSGNANNFPSYYECRITCKIGACCWRTPRFPGRVPGFNADGYDRYGFSADGRSRNNDVRTLENGFGGGRGIYRFKNFDYEGYDTTGYNRDGVDRYGYNTAGYHYVTKFNLTGHNVYGDYDGVIKYDTLGYDKDGYNRAGFNCYGYSAEGWDYYGLSAGWRYDCRTMNLKDCQKMEKDSSTVQVVAFSSGKKCEEVHCEEQCGCSFLQKSYSFKEKIPLGCSSCGCSVSGQIKCPCTTVSIRKEIRDMTPEEMKRYQNAVKALALQNTWQNLTNLYREYMPQSRGNIYFLPWHRFFLRYAEMKLQEVDCSVTIPYFDWTLDVGSMETSVIWQANYFGGNGDKTQNNCVRYHPFKNYHPLFWKNCLRRDFNSSVYFPNAVDLEKLLRVQSFEEFSSQLDTISGLFHLFVGGHMASTESAYDPVFFSHYAFIDKMWHDWTSENTNNIAKFPSKHRYTPMTPFAVAPDDVLRSDVQLCVINKDITEGAPCIDGTRNNLNKLSAQNVLPNIFDTNGYDTEGYDAFGYDRMGWKKSGIFRDSFNRDGFDLDGYDRNGFDRYGFDRSRCNRKGFCISSVFQNSPAPPISSSWEEFNELGYRPTGLDFHGYDVYGFDADGYDRNNCSYFFKGPFYPLFMKNVRKEIKSLPPNELDKIKTNCPYMSELPEWWMNLYWINRNSSGKLLHLSSSVENSYSPFSTNENLWLAPTPEERFCFQMHHHSKCELNKPPVPCPFHTCSSQLCPTLPSAQCRNFGCGSCDTNYFNVVTQKATTCNKNDCISVDGNVKADGEVWEEELCYSCTCQAGLVSCSTVQCDTACDHAVSVPGSCCPVCDGCSKGGIIYASGESFIDPQNPCLKCTCKSGSILCTTVECAPMKPCMESALVTLQGECCPTCSMCGPHREGSHWMESPCHNCSCYAGNVHCNVINCPLLTCQYPARSNGECCRHCEDCEYRGNYVKNGDAFLPEACVECRCQKGNIACQKIDCFHSTCTDPRNRFEQCCNNCQKGCQYDGRDYEDGSVFNPSFNPCLNCSCEKGIVRCQPVKCPDPQETCEIPVFPPGGCCPYCPKCTYNGKEYTNGQRWRISNTTCEGCVCMNGIVSCSDKESCPGQRCTHGVVPAGECCSPCIDCKYNSYIVHDQMQFSPPDDPCARCMCRKGNITCVRETCPKLLCTATELPAGACCPVCKGCTNSLGQPVEHGQKWIHHSDVCQECTCRDGVSKCERIACKIPCTHPVMRPDVCCPECNGCQVLGKIYQNNAEIPSSDACRKCYCYKGNMECESVSCPTMTCENPKKEPGSCCPTCKECHFQGIVAKDGEIFQPQSDSCYSCTCDVLVNLTSRWCPID</sequence>
<evidence type="ECO:0000259" key="5">
    <source>
        <dbReference type="PROSITE" id="PS50026"/>
    </source>
</evidence>
<keyword evidence="4" id="KW-1015">Disulfide bond</keyword>
<dbReference type="Pfam" id="PF00093">
    <property type="entry name" value="VWC"/>
    <property type="match status" value="5"/>
</dbReference>
<dbReference type="InterPro" id="IPR020901">
    <property type="entry name" value="Prtase_inh_Kunz-CS"/>
</dbReference>
<comment type="caution">
    <text evidence="4">Lacks conserved residue(s) required for the propagation of feature annotation.</text>
</comment>
<dbReference type="PROSITE" id="PS00022">
    <property type="entry name" value="EGF_1"/>
    <property type="match status" value="2"/>
</dbReference>
<dbReference type="GO" id="GO:0016491">
    <property type="term" value="F:oxidoreductase activity"/>
    <property type="evidence" value="ECO:0007669"/>
    <property type="project" value="InterPro"/>
</dbReference>
<dbReference type="GO" id="GO:0030513">
    <property type="term" value="P:positive regulation of BMP signaling pathway"/>
    <property type="evidence" value="ECO:0007669"/>
    <property type="project" value="TreeGrafter"/>
</dbReference>
<organism evidence="8 9">
    <name type="scientific">Larinioides sclopetarius</name>
    <dbReference type="NCBI Taxonomy" id="280406"/>
    <lineage>
        <taxon>Eukaryota</taxon>
        <taxon>Metazoa</taxon>
        <taxon>Ecdysozoa</taxon>
        <taxon>Arthropoda</taxon>
        <taxon>Chelicerata</taxon>
        <taxon>Arachnida</taxon>
        <taxon>Araneae</taxon>
        <taxon>Araneomorphae</taxon>
        <taxon>Entelegynae</taxon>
        <taxon>Araneoidea</taxon>
        <taxon>Araneidae</taxon>
        <taxon>Larinioides</taxon>
    </lineage>
</organism>
<evidence type="ECO:0000256" key="3">
    <source>
        <dbReference type="ARBA" id="ARBA00022729"/>
    </source>
</evidence>
<feature type="disulfide bond" evidence="4">
    <location>
        <begin position="778"/>
        <end position="787"/>
    </location>
</feature>
<dbReference type="SUPFAM" id="SSF57603">
    <property type="entry name" value="FnI-like domain"/>
    <property type="match status" value="9"/>
</dbReference>
<dbReference type="Pfam" id="PF00264">
    <property type="entry name" value="Tyrosinase"/>
    <property type="match status" value="2"/>
</dbReference>
<feature type="domain" description="EGF-like" evidence="5">
    <location>
        <begin position="747"/>
        <end position="788"/>
    </location>
</feature>
<keyword evidence="3" id="KW-0732">Signal</keyword>
<comment type="caution">
    <text evidence="8">The sequence shown here is derived from an EMBL/GenBank/DDBJ whole genome shotgun (WGS) entry which is preliminary data.</text>
</comment>
<keyword evidence="9" id="KW-1185">Reference proteome</keyword>
<dbReference type="InterPro" id="IPR000742">
    <property type="entry name" value="EGF"/>
</dbReference>
<feature type="domain" description="VWFC" evidence="6">
    <location>
        <begin position="1891"/>
        <end position="1951"/>
    </location>
</feature>
<dbReference type="InterPro" id="IPR002223">
    <property type="entry name" value="Kunitz_BPTI"/>
</dbReference>
<dbReference type="GO" id="GO:0004867">
    <property type="term" value="F:serine-type endopeptidase inhibitor activity"/>
    <property type="evidence" value="ECO:0007669"/>
    <property type="project" value="InterPro"/>
</dbReference>
<dbReference type="SUPFAM" id="SSF57196">
    <property type="entry name" value="EGF/Laminin"/>
    <property type="match status" value="2"/>
</dbReference>
<dbReference type="SUPFAM" id="SSF48056">
    <property type="entry name" value="Di-copper centre-containing domain"/>
    <property type="match status" value="2"/>
</dbReference>
<dbReference type="PROSITE" id="PS50026">
    <property type="entry name" value="EGF_3"/>
    <property type="match status" value="2"/>
</dbReference>
<dbReference type="EMBL" id="CAXIEN010000188">
    <property type="protein sequence ID" value="CAL1285184.1"/>
    <property type="molecule type" value="Genomic_DNA"/>
</dbReference>
<dbReference type="PROSITE" id="PS50279">
    <property type="entry name" value="BPTI_KUNITZ_2"/>
    <property type="match status" value="1"/>
</dbReference>
<dbReference type="PROSITE" id="PS00498">
    <property type="entry name" value="TYROSINASE_2"/>
    <property type="match status" value="1"/>
</dbReference>
<dbReference type="CDD" id="cd00109">
    <property type="entry name" value="Kunitz-type"/>
    <property type="match status" value="1"/>
</dbReference>
<dbReference type="InterPro" id="IPR052424">
    <property type="entry name" value="Kielin_Chordin-BMP_Reg"/>
</dbReference>
<evidence type="ECO:0000256" key="1">
    <source>
        <dbReference type="ARBA" id="ARBA00004613"/>
    </source>
</evidence>
<feature type="domain" description="EGF-like" evidence="5">
    <location>
        <begin position="134"/>
        <end position="171"/>
    </location>
</feature>
<protein>
    <recommendedName>
        <fullName evidence="10">Kielin/chordin-like protein</fullName>
    </recommendedName>
</protein>
<feature type="domain" description="VWFC" evidence="6">
    <location>
        <begin position="1657"/>
        <end position="1719"/>
    </location>
</feature>
<evidence type="ECO:0000313" key="8">
    <source>
        <dbReference type="EMBL" id="CAL1285184.1"/>
    </source>
</evidence>
<evidence type="ECO:0000256" key="4">
    <source>
        <dbReference type="PROSITE-ProRule" id="PRU00076"/>
    </source>
</evidence>
<feature type="domain" description="BPTI/Kunitz inhibitor" evidence="7">
    <location>
        <begin position="795"/>
        <end position="848"/>
    </location>
</feature>
<evidence type="ECO:0000259" key="6">
    <source>
        <dbReference type="PROSITE" id="PS50184"/>
    </source>
</evidence>
<dbReference type="PANTHER" id="PTHR46698:SF4">
    <property type="entry name" value="CROSSVEINLESS 2"/>
    <property type="match status" value="1"/>
</dbReference>
<feature type="domain" description="VWFC" evidence="6">
    <location>
        <begin position="1830"/>
        <end position="1891"/>
    </location>
</feature>
<feature type="domain" description="VWFC" evidence="6">
    <location>
        <begin position="1712"/>
        <end position="1772"/>
    </location>
</feature>
<feature type="domain" description="VWFC" evidence="6">
    <location>
        <begin position="2010"/>
        <end position="2069"/>
    </location>
</feature>
<dbReference type="GO" id="GO:0005576">
    <property type="term" value="C:extracellular region"/>
    <property type="evidence" value="ECO:0007669"/>
    <property type="project" value="UniProtKB-SubCell"/>
</dbReference>
<keyword evidence="2" id="KW-0964">Secreted</keyword>
<dbReference type="Gene3D" id="1.10.1280.10">
    <property type="entry name" value="Di-copper center containing domain from catechol oxidase"/>
    <property type="match status" value="2"/>
</dbReference>
<dbReference type="InterPro" id="IPR036880">
    <property type="entry name" value="Kunitz_BPTI_sf"/>
</dbReference>